<gene>
    <name evidence="2" type="ORF">PVK37_10405</name>
</gene>
<proteinExistence type="predicted"/>
<evidence type="ECO:0000313" key="3">
    <source>
        <dbReference type="Proteomes" id="UP001219605"/>
    </source>
</evidence>
<reference evidence="2 3" key="1">
    <citation type="submission" date="2023-02" db="EMBL/GenBank/DDBJ databases">
        <authorList>
            <person name="Mo P."/>
        </authorList>
    </citation>
    <scope>NUCLEOTIDE SEQUENCE [LARGE SCALE GENOMIC DNA]</scope>
    <source>
        <strain evidence="2 3">HUAS 3</strain>
    </source>
</reference>
<evidence type="ECO:0000256" key="1">
    <source>
        <dbReference type="SAM" id="MobiDB-lite"/>
    </source>
</evidence>
<keyword evidence="3" id="KW-1185">Reference proteome</keyword>
<organism evidence="2 3">
    <name type="scientific">Micromonospora cathayae</name>
    <dbReference type="NCBI Taxonomy" id="3028804"/>
    <lineage>
        <taxon>Bacteria</taxon>
        <taxon>Bacillati</taxon>
        <taxon>Actinomycetota</taxon>
        <taxon>Actinomycetes</taxon>
        <taxon>Micromonosporales</taxon>
        <taxon>Micromonosporaceae</taxon>
        <taxon>Micromonospora</taxon>
    </lineage>
</organism>
<dbReference type="EMBL" id="CP118615">
    <property type="protein sequence ID" value="WDZ86767.1"/>
    <property type="molecule type" value="Genomic_DNA"/>
</dbReference>
<feature type="compositionally biased region" description="Low complexity" evidence="1">
    <location>
        <begin position="227"/>
        <end position="242"/>
    </location>
</feature>
<protein>
    <submittedName>
        <fullName evidence="2">Uncharacterized protein</fullName>
    </submittedName>
</protein>
<accession>A0ABY7ZUN6</accession>
<sequence>MNETEDHSPHWARRRFLVTVGVAAAGTVAISAAAAPAEATPGDGHPASTDRPRTMWGRASSENGWPVVTSNAAPVHRIEGSNATVTLLPGAVATVLLYVARRFHYEIDELTHESVIGHLTGRGILAPYESNHLSGTAIAIMPNRFPTDARGGLFPHELAVVRDILTECEGVVRWGGDHRGHPKEGHFQIDVRPSDARLRQLARRVRQREDTPGRGAGSPIDVFSPTRQQAAKALAARQGAAG</sequence>
<dbReference type="Proteomes" id="UP001219605">
    <property type="component" value="Chromosome"/>
</dbReference>
<feature type="region of interest" description="Disordered" evidence="1">
    <location>
        <begin position="205"/>
        <end position="242"/>
    </location>
</feature>
<dbReference type="InterPro" id="IPR006311">
    <property type="entry name" value="TAT_signal"/>
</dbReference>
<evidence type="ECO:0000313" key="2">
    <source>
        <dbReference type="EMBL" id="WDZ86767.1"/>
    </source>
</evidence>
<dbReference type="RefSeq" id="WP_275033617.1">
    <property type="nucleotide sequence ID" value="NZ_CP118615.1"/>
</dbReference>
<name>A0ABY7ZUN6_9ACTN</name>
<feature type="region of interest" description="Disordered" evidence="1">
    <location>
        <begin position="35"/>
        <end position="63"/>
    </location>
</feature>
<dbReference type="PROSITE" id="PS51318">
    <property type="entry name" value="TAT"/>
    <property type="match status" value="1"/>
</dbReference>